<accession>X1FGM1</accession>
<dbReference type="EMBL" id="BARU01010073">
    <property type="protein sequence ID" value="GAH44796.1"/>
    <property type="molecule type" value="Genomic_DNA"/>
</dbReference>
<reference evidence="1" key="1">
    <citation type="journal article" date="2014" name="Front. Microbiol.">
        <title>High frequency of phylogenetically diverse reductive dehalogenase-homologous genes in deep subseafloor sedimentary metagenomes.</title>
        <authorList>
            <person name="Kawai M."/>
            <person name="Futagami T."/>
            <person name="Toyoda A."/>
            <person name="Takaki Y."/>
            <person name="Nishi S."/>
            <person name="Hori S."/>
            <person name="Arai W."/>
            <person name="Tsubouchi T."/>
            <person name="Morono Y."/>
            <person name="Uchiyama I."/>
            <person name="Ito T."/>
            <person name="Fujiyama A."/>
            <person name="Inagaki F."/>
            <person name="Takami H."/>
        </authorList>
    </citation>
    <scope>NUCLEOTIDE SEQUENCE</scope>
    <source>
        <strain evidence="1">Expedition CK06-06</strain>
    </source>
</reference>
<evidence type="ECO:0000313" key="1">
    <source>
        <dbReference type="EMBL" id="GAH44796.1"/>
    </source>
</evidence>
<dbReference type="AlphaFoldDB" id="X1FGM1"/>
<dbReference type="SUPFAM" id="SSF52540">
    <property type="entry name" value="P-loop containing nucleoside triphosphate hydrolases"/>
    <property type="match status" value="1"/>
</dbReference>
<sequence length="285" mass="31704">MAKMAESDLSRVDRAVSEYRTRLENQVIAYQKKPSEKPFAELTDDELLSLRLGLPKITTSAALLEKEFPEPKWIVPDIIPEGLSIIAGSPKVGKSLFTLNLAIALSCGGYVFGSIKIKKTPVLYLALEDTERRLQRRLKELGALPSKDLRLCTEWKQGAEGIQNILSFKEARPDIGLVVIDSLQMFRGLSQGGQSYELDYDQLSKIKEASDKLELPIVVNHHTRKMDASDPLMLVSGTLGITGVADTILVLKRTRRQAAGELFVIGRDIEDQELALQLDRDVGWS</sequence>
<dbReference type="Pfam" id="PF13481">
    <property type="entry name" value="AAA_25"/>
    <property type="match status" value="1"/>
</dbReference>
<organism evidence="1">
    <name type="scientific">marine sediment metagenome</name>
    <dbReference type="NCBI Taxonomy" id="412755"/>
    <lineage>
        <taxon>unclassified sequences</taxon>
        <taxon>metagenomes</taxon>
        <taxon>ecological metagenomes</taxon>
    </lineage>
</organism>
<proteinExistence type="predicted"/>
<dbReference type="InterPro" id="IPR027417">
    <property type="entry name" value="P-loop_NTPase"/>
</dbReference>
<comment type="caution">
    <text evidence="1">The sequence shown here is derived from an EMBL/GenBank/DDBJ whole genome shotgun (WGS) entry which is preliminary data.</text>
</comment>
<evidence type="ECO:0008006" key="2">
    <source>
        <dbReference type="Google" id="ProtNLM"/>
    </source>
</evidence>
<gene>
    <name evidence="1" type="ORF">S03H2_19308</name>
</gene>
<name>X1FGM1_9ZZZZ</name>
<feature type="non-terminal residue" evidence="1">
    <location>
        <position position="285"/>
    </location>
</feature>
<protein>
    <recommendedName>
        <fullName evidence="2">AAA+ ATPase domain-containing protein</fullName>
    </recommendedName>
</protein>
<dbReference type="Gene3D" id="3.40.50.300">
    <property type="entry name" value="P-loop containing nucleotide triphosphate hydrolases"/>
    <property type="match status" value="1"/>
</dbReference>